<reference evidence="3" key="1">
    <citation type="submission" date="2019-10" db="EMBL/GenBank/DDBJ databases">
        <authorList>
            <person name="Zhang R."/>
            <person name="Pan Y."/>
            <person name="Wang J."/>
            <person name="Ma R."/>
            <person name="Yu S."/>
        </authorList>
    </citation>
    <scope>NUCLEOTIDE SEQUENCE</scope>
    <source>
        <strain evidence="3">LA-IB0</strain>
        <tissue evidence="3">Leaf</tissue>
    </source>
</reference>
<evidence type="ECO:0000313" key="4">
    <source>
        <dbReference type="Proteomes" id="UP000826271"/>
    </source>
</evidence>
<dbReference type="Proteomes" id="UP000826271">
    <property type="component" value="Unassembled WGS sequence"/>
</dbReference>
<feature type="compositionally biased region" description="Basic residues" evidence="2">
    <location>
        <begin position="65"/>
        <end position="74"/>
    </location>
</feature>
<feature type="region of interest" description="Disordered" evidence="2">
    <location>
        <begin position="1"/>
        <end position="33"/>
    </location>
</feature>
<evidence type="ECO:0000313" key="3">
    <source>
        <dbReference type="EMBL" id="KAG8363513.1"/>
    </source>
</evidence>
<sequence>MQSIKEKLNDMSALRKAKAEAREEEKEEKEIAKSRVEVAHEVRMAREAEAAMDLHVNKAAEKAAKHDRKHPHHRHDIDGGEENSYGMNPNNSPTSNYYSTDSTYASAESAVHGGRGTSSIGSAAAAGTRDAGNMSGGPPTNNKLL</sequence>
<name>A0AAV6W1V1_9LAMI</name>
<comment type="caution">
    <text evidence="3">The sequence shown here is derived from an EMBL/GenBank/DDBJ whole genome shotgun (WGS) entry which is preliminary data.</text>
</comment>
<dbReference type="Pfam" id="PF03760">
    <property type="entry name" value="LEA_1"/>
    <property type="match status" value="1"/>
</dbReference>
<evidence type="ECO:0000256" key="2">
    <source>
        <dbReference type="SAM" id="MobiDB-lite"/>
    </source>
</evidence>
<dbReference type="PANTHER" id="PTHR33493">
    <property type="entry name" value="LATE EMBRYOGENESIS ABUNDANT PROTEIN 6-RELATED"/>
    <property type="match status" value="1"/>
</dbReference>
<dbReference type="InterPro" id="IPR005513">
    <property type="entry name" value="LEA_1"/>
</dbReference>
<feature type="compositionally biased region" description="Low complexity" evidence="2">
    <location>
        <begin position="90"/>
        <end position="110"/>
    </location>
</feature>
<dbReference type="GO" id="GO:0009793">
    <property type="term" value="P:embryo development ending in seed dormancy"/>
    <property type="evidence" value="ECO:0007669"/>
    <property type="project" value="InterPro"/>
</dbReference>
<protein>
    <submittedName>
        <fullName evidence="3">Uncharacterized protein</fullName>
    </submittedName>
</protein>
<evidence type="ECO:0000256" key="1">
    <source>
        <dbReference type="ARBA" id="ARBA00010975"/>
    </source>
</evidence>
<dbReference type="PANTHER" id="PTHR33493:SF3">
    <property type="entry name" value="LATE EMBRYOGENESIS ABUNDANT PROTEIN, LEA_1 SUBGROUP"/>
    <property type="match status" value="1"/>
</dbReference>
<feature type="region of interest" description="Disordered" evidence="2">
    <location>
        <begin position="59"/>
        <end position="145"/>
    </location>
</feature>
<comment type="similarity">
    <text evidence="1">Belongs to the LEA type 1 family.</text>
</comment>
<dbReference type="AlphaFoldDB" id="A0AAV6W1V1"/>
<feature type="compositionally biased region" description="Basic and acidic residues" evidence="2">
    <location>
        <begin position="17"/>
        <end position="33"/>
    </location>
</feature>
<organism evidence="3 4">
    <name type="scientific">Buddleja alternifolia</name>
    <dbReference type="NCBI Taxonomy" id="168488"/>
    <lineage>
        <taxon>Eukaryota</taxon>
        <taxon>Viridiplantae</taxon>
        <taxon>Streptophyta</taxon>
        <taxon>Embryophyta</taxon>
        <taxon>Tracheophyta</taxon>
        <taxon>Spermatophyta</taxon>
        <taxon>Magnoliopsida</taxon>
        <taxon>eudicotyledons</taxon>
        <taxon>Gunneridae</taxon>
        <taxon>Pentapetalae</taxon>
        <taxon>asterids</taxon>
        <taxon>lamiids</taxon>
        <taxon>Lamiales</taxon>
        <taxon>Scrophulariaceae</taxon>
        <taxon>Buddlejeae</taxon>
        <taxon>Buddleja</taxon>
    </lineage>
</organism>
<dbReference type="EMBL" id="WHWC01000019">
    <property type="protein sequence ID" value="KAG8363513.1"/>
    <property type="molecule type" value="Genomic_DNA"/>
</dbReference>
<accession>A0AAV6W1V1</accession>
<proteinExistence type="inferred from homology"/>
<keyword evidence="4" id="KW-1185">Reference proteome</keyword>
<gene>
    <name evidence="3" type="ORF">BUALT_Bualt19G0030100</name>
</gene>
<feature type="compositionally biased region" description="Low complexity" evidence="2">
    <location>
        <begin position="117"/>
        <end position="129"/>
    </location>
</feature>